<accession>A0A502G1S7</accession>
<protein>
    <recommendedName>
        <fullName evidence="2">UPF0178 protein EAH89_14120</fullName>
    </recommendedName>
</protein>
<keyword evidence="4" id="KW-1185">Reference proteome</keyword>
<dbReference type="OrthoDB" id="9798918at2"/>
<dbReference type="HAMAP" id="MF_00489">
    <property type="entry name" value="UPF0178"/>
    <property type="match status" value="1"/>
</dbReference>
<dbReference type="InterPro" id="IPR003791">
    <property type="entry name" value="UPF0178"/>
</dbReference>
<dbReference type="EMBL" id="RCZP01000012">
    <property type="protein sequence ID" value="TPG55759.1"/>
    <property type="molecule type" value="Genomic_DNA"/>
</dbReference>
<gene>
    <name evidence="3" type="ORF">EAH89_14120</name>
</gene>
<evidence type="ECO:0000313" key="3">
    <source>
        <dbReference type="EMBL" id="TPG55759.1"/>
    </source>
</evidence>
<comment type="caution">
    <text evidence="3">The sequence shown here is derived from an EMBL/GenBank/DDBJ whole genome shotgun (WGS) entry which is preliminary data.</text>
</comment>
<dbReference type="AlphaFoldDB" id="A0A502G1S7"/>
<dbReference type="PANTHER" id="PTHR35146">
    <property type="entry name" value="UPF0178 PROTEIN YAII"/>
    <property type="match status" value="1"/>
</dbReference>
<dbReference type="Proteomes" id="UP000317078">
    <property type="component" value="Unassembled WGS sequence"/>
</dbReference>
<dbReference type="CDD" id="cd18720">
    <property type="entry name" value="PIN_YqxD-like"/>
    <property type="match status" value="1"/>
</dbReference>
<proteinExistence type="inferred from homology"/>
<name>A0A502G1S7_9PROT</name>
<sequence>MSAPHLYVDGDACPVRDEAFRVAERHGLPVTVVANGSRGVRLPDWVRRVIVADGPDVADDWIADSIRPGDICVTADIPLASRCLAAGGHAVSPSGKVWDTTNIGQALAGREISRHMREVTNGQTRHSSFSADNRSRFLQALETTVQRAMRGPAPPPPAMPDFFSD</sequence>
<dbReference type="Pfam" id="PF02639">
    <property type="entry name" value="DUF188"/>
    <property type="match status" value="1"/>
</dbReference>
<organism evidence="3 4">
    <name type="scientific">Muricoccus nepalensis</name>
    <dbReference type="NCBI Taxonomy" id="1854500"/>
    <lineage>
        <taxon>Bacteria</taxon>
        <taxon>Pseudomonadati</taxon>
        <taxon>Pseudomonadota</taxon>
        <taxon>Alphaproteobacteria</taxon>
        <taxon>Acetobacterales</taxon>
        <taxon>Roseomonadaceae</taxon>
        <taxon>Muricoccus</taxon>
    </lineage>
</organism>
<evidence type="ECO:0000313" key="4">
    <source>
        <dbReference type="Proteomes" id="UP000317078"/>
    </source>
</evidence>
<evidence type="ECO:0000256" key="2">
    <source>
        <dbReference type="HAMAP-Rule" id="MF_00489"/>
    </source>
</evidence>
<evidence type="ECO:0000256" key="1">
    <source>
        <dbReference type="ARBA" id="ARBA00008522"/>
    </source>
</evidence>
<dbReference type="PANTHER" id="PTHR35146:SF1">
    <property type="entry name" value="UPF0178 PROTEIN YAII"/>
    <property type="match status" value="1"/>
</dbReference>
<dbReference type="RefSeq" id="WP_140884335.1">
    <property type="nucleotide sequence ID" value="NZ_RCZP01000012.1"/>
</dbReference>
<dbReference type="NCBIfam" id="NF001095">
    <property type="entry name" value="PRK00124.1"/>
    <property type="match status" value="1"/>
</dbReference>
<reference evidence="3 4" key="1">
    <citation type="journal article" date="2019" name="Environ. Microbiol.">
        <title>Species interactions and distinct microbial communities in high Arctic permafrost affected cryosols are associated with the CH4 and CO2 gas fluxes.</title>
        <authorList>
            <person name="Altshuler I."/>
            <person name="Hamel J."/>
            <person name="Turney S."/>
            <person name="Magnuson E."/>
            <person name="Levesque R."/>
            <person name="Greer C."/>
            <person name="Whyte L.G."/>
        </authorList>
    </citation>
    <scope>NUCLEOTIDE SEQUENCE [LARGE SCALE GENOMIC DNA]</scope>
    <source>
        <strain evidence="3 4">S9.3B</strain>
    </source>
</reference>
<comment type="similarity">
    <text evidence="1 2">Belongs to the UPF0178 family.</text>
</comment>